<proteinExistence type="predicted"/>
<dbReference type="AlphaFoldDB" id="A0A485KUU8"/>
<dbReference type="OrthoDB" id="420046at2759"/>
<accession>A0A485KUU8</accession>
<organism evidence="2 3">
    <name type="scientific">Aphanomyces stellatus</name>
    <dbReference type="NCBI Taxonomy" id="120398"/>
    <lineage>
        <taxon>Eukaryota</taxon>
        <taxon>Sar</taxon>
        <taxon>Stramenopiles</taxon>
        <taxon>Oomycota</taxon>
        <taxon>Saprolegniomycetes</taxon>
        <taxon>Saprolegniales</taxon>
        <taxon>Verrucalvaceae</taxon>
        <taxon>Aphanomyces</taxon>
    </lineage>
</organism>
<evidence type="ECO:0000313" key="3">
    <source>
        <dbReference type="Proteomes" id="UP000332933"/>
    </source>
</evidence>
<name>A0A485KUU8_9STRA</name>
<protein>
    <submittedName>
        <fullName evidence="2">Aste57867_12177 protein</fullName>
    </submittedName>
</protein>
<reference evidence="1" key="2">
    <citation type="submission" date="2019-06" db="EMBL/GenBank/DDBJ databases">
        <title>Genomics analysis of Aphanomyces spp. identifies a new class of oomycete effector associated with host adaptation.</title>
        <authorList>
            <person name="Gaulin E."/>
        </authorList>
    </citation>
    <scope>NUCLEOTIDE SEQUENCE</scope>
    <source>
        <strain evidence="1">CBS 578.67</strain>
    </source>
</reference>
<reference evidence="2 3" key="1">
    <citation type="submission" date="2019-03" db="EMBL/GenBank/DDBJ databases">
        <authorList>
            <person name="Gaulin E."/>
            <person name="Dumas B."/>
        </authorList>
    </citation>
    <scope>NUCLEOTIDE SEQUENCE [LARGE SCALE GENOMIC DNA]</scope>
    <source>
        <strain evidence="2">CBS 568.67</strain>
    </source>
</reference>
<evidence type="ECO:0000313" key="1">
    <source>
        <dbReference type="EMBL" id="KAF0697111.1"/>
    </source>
</evidence>
<dbReference type="PANTHER" id="PTHR43686">
    <property type="entry name" value="SULFURTRANSFERASE-RELATED"/>
    <property type="match status" value="1"/>
</dbReference>
<dbReference type="EMBL" id="CAADRA010005363">
    <property type="protein sequence ID" value="VFT89031.1"/>
    <property type="molecule type" value="Genomic_DNA"/>
</dbReference>
<sequence length="209" mass="23899">MGVSDAINTEYAKATRDMVYVVRPGYSRISFPYIMSDAQVEYIVSAVEFVASHGWKFLPQYEFKQATGAWTHKDIQSIKMPSIEQLSFNQSPNPTTTKIDPNSYQQYLDQAAELADAATKESNQNSDGRRKYPMAAKFEHLRWFAYPWEGTLIDGSVTSSSPFEPHVYSAVATDDLDKKTREFGRVLWSRSKQIWKGIKWSKEVTIETN</sequence>
<dbReference type="EMBL" id="VJMH01005342">
    <property type="protein sequence ID" value="KAF0697111.1"/>
    <property type="molecule type" value="Genomic_DNA"/>
</dbReference>
<evidence type="ECO:0000313" key="2">
    <source>
        <dbReference type="EMBL" id="VFT89031.1"/>
    </source>
</evidence>
<keyword evidence="3" id="KW-1185">Reference proteome</keyword>
<gene>
    <name evidence="2" type="primary">Aste57867_12177</name>
    <name evidence="1" type="ORF">As57867_012132</name>
    <name evidence="2" type="ORF">ASTE57867_12177</name>
</gene>
<dbReference type="PANTHER" id="PTHR43686:SF1">
    <property type="entry name" value="AMINOTRAN_5 DOMAIN-CONTAINING PROTEIN"/>
    <property type="match status" value="1"/>
</dbReference>
<dbReference type="Proteomes" id="UP000332933">
    <property type="component" value="Unassembled WGS sequence"/>
</dbReference>